<dbReference type="CDD" id="cd18794">
    <property type="entry name" value="SF2_C_RecQ"/>
    <property type="match status" value="1"/>
</dbReference>
<organism evidence="14 15">
    <name type="scientific">Piloderma croceum (strain F 1598)</name>
    <dbReference type="NCBI Taxonomy" id="765440"/>
    <lineage>
        <taxon>Eukaryota</taxon>
        <taxon>Fungi</taxon>
        <taxon>Dikarya</taxon>
        <taxon>Basidiomycota</taxon>
        <taxon>Agaricomycotina</taxon>
        <taxon>Agaricomycetes</taxon>
        <taxon>Agaricomycetidae</taxon>
        <taxon>Atheliales</taxon>
        <taxon>Atheliaceae</taxon>
        <taxon>Piloderma</taxon>
    </lineage>
</organism>
<evidence type="ECO:0000259" key="13">
    <source>
        <dbReference type="PROSITE" id="PS51194"/>
    </source>
</evidence>
<dbReference type="CDD" id="cd17920">
    <property type="entry name" value="DEXHc_RecQ"/>
    <property type="match status" value="1"/>
</dbReference>
<evidence type="ECO:0000313" key="14">
    <source>
        <dbReference type="EMBL" id="KIM87675.1"/>
    </source>
</evidence>
<dbReference type="Proteomes" id="UP000054166">
    <property type="component" value="Unassembled WGS sequence"/>
</dbReference>
<evidence type="ECO:0000256" key="1">
    <source>
        <dbReference type="ARBA" id="ARBA00004123"/>
    </source>
</evidence>
<dbReference type="GO" id="GO:0005634">
    <property type="term" value="C:nucleus"/>
    <property type="evidence" value="ECO:0007669"/>
    <property type="project" value="UniProtKB-SubCell"/>
</dbReference>
<dbReference type="SUPFAM" id="SSF52540">
    <property type="entry name" value="P-loop containing nucleoside triphosphate hydrolases"/>
    <property type="match status" value="1"/>
</dbReference>
<dbReference type="InterPro" id="IPR002464">
    <property type="entry name" value="DNA/RNA_helicase_DEAH_CS"/>
</dbReference>
<proteinExistence type="inferred from homology"/>
<dbReference type="Pfam" id="PF00271">
    <property type="entry name" value="Helicase_C"/>
    <property type="match status" value="1"/>
</dbReference>
<name>A0A0C3FTN2_PILCF</name>
<evidence type="ECO:0000256" key="2">
    <source>
        <dbReference type="ARBA" id="ARBA00005446"/>
    </source>
</evidence>
<feature type="domain" description="Helicase C-terminal" evidence="13">
    <location>
        <begin position="274"/>
        <end position="427"/>
    </location>
</feature>
<comment type="catalytic activity">
    <reaction evidence="11">
        <text>ATP + H2O = ADP + phosphate + H(+)</text>
        <dbReference type="Rhea" id="RHEA:13065"/>
        <dbReference type="ChEBI" id="CHEBI:15377"/>
        <dbReference type="ChEBI" id="CHEBI:15378"/>
        <dbReference type="ChEBI" id="CHEBI:30616"/>
        <dbReference type="ChEBI" id="CHEBI:43474"/>
        <dbReference type="ChEBI" id="CHEBI:456216"/>
    </reaction>
</comment>
<evidence type="ECO:0000256" key="10">
    <source>
        <dbReference type="ARBA" id="ARBA00034617"/>
    </source>
</evidence>
<dbReference type="SMART" id="SM00956">
    <property type="entry name" value="RQC"/>
    <property type="match status" value="1"/>
</dbReference>
<keyword evidence="7" id="KW-0238">DNA-binding</keyword>
<dbReference type="PROSITE" id="PS00690">
    <property type="entry name" value="DEAH_ATP_HELICASE"/>
    <property type="match status" value="1"/>
</dbReference>
<dbReference type="InterPro" id="IPR018982">
    <property type="entry name" value="RQC_domain"/>
</dbReference>
<evidence type="ECO:0000256" key="11">
    <source>
        <dbReference type="RuleBase" id="RU364117"/>
    </source>
</evidence>
<dbReference type="GO" id="GO:0003677">
    <property type="term" value="F:DNA binding"/>
    <property type="evidence" value="ECO:0007669"/>
    <property type="project" value="UniProtKB-KW"/>
</dbReference>
<dbReference type="STRING" id="765440.A0A0C3FTN2"/>
<dbReference type="GO" id="GO:0005737">
    <property type="term" value="C:cytoplasm"/>
    <property type="evidence" value="ECO:0007669"/>
    <property type="project" value="TreeGrafter"/>
</dbReference>
<dbReference type="HOGENOM" id="CLU_001103_12_3_1"/>
<keyword evidence="15" id="KW-1185">Reference proteome</keyword>
<keyword evidence="5 11" id="KW-0347">Helicase</keyword>
<dbReference type="InterPro" id="IPR004589">
    <property type="entry name" value="DNA_helicase_ATP-dep_RecQ"/>
</dbReference>
<dbReference type="PROSITE" id="PS51192">
    <property type="entry name" value="HELICASE_ATP_BIND_1"/>
    <property type="match status" value="1"/>
</dbReference>
<dbReference type="AlphaFoldDB" id="A0A0C3FTN2"/>
<dbReference type="GO" id="GO:0009378">
    <property type="term" value="F:four-way junction helicase activity"/>
    <property type="evidence" value="ECO:0007669"/>
    <property type="project" value="TreeGrafter"/>
</dbReference>
<dbReference type="InParanoid" id="A0A0C3FTN2"/>
<dbReference type="Gene3D" id="1.10.10.10">
    <property type="entry name" value="Winged helix-like DNA-binding domain superfamily/Winged helix DNA-binding domain"/>
    <property type="match status" value="1"/>
</dbReference>
<dbReference type="FunFam" id="3.40.50.300:FF:000296">
    <property type="entry name" value="ATP-dependent DNA helicase RecQ"/>
    <property type="match status" value="1"/>
</dbReference>
<evidence type="ECO:0000256" key="3">
    <source>
        <dbReference type="ARBA" id="ARBA00022741"/>
    </source>
</evidence>
<dbReference type="SMART" id="SM00487">
    <property type="entry name" value="DEXDc"/>
    <property type="match status" value="1"/>
</dbReference>
<dbReference type="InterPro" id="IPR027417">
    <property type="entry name" value="P-loop_NTPase"/>
</dbReference>
<keyword evidence="3 11" id="KW-0547">Nucleotide-binding</keyword>
<keyword evidence="9 11" id="KW-0539">Nucleus</keyword>
<dbReference type="FunFam" id="3.40.50.300:FF:001975">
    <property type="entry name" value="ATP-dependent DNA helicase"/>
    <property type="match status" value="1"/>
</dbReference>
<sequence length="613" mass="69365">MPTYDLDDSAVTTDTSLTLTLPAAVHEPIPSSSDSQENNDQTATPYYREIISVLASTFRLQSFRANQLEAINATMSGKDVFVLMPTGGGKSLCYQLPAVCKSGSTQGVTVVISPLISLMNDQVTSLRNKNVEVELWNSENSSDDVYAINRRLNERQDLPSMLYLTPEKLRESTALKSTLNGLSEAGLLSRFVIDEAHCISTWGRDFRDAYAKLDWLRATYPDVPIMALTATANESVINDIIQRLNIPDCIFLKQSFNRPSLHYEVREKKKKLILIKEIAEFIGTRHANETGIVYCFSRKECEEVAQALRDRHGLKAQHYHAKMTSAQKKLVQEQWQSGGAHVIVCTIAFAMGIDNADVRFVVHYTMPKSMDAYYQETGRAGRDGRPADCVLFYHFSDAMRLMNQIKHDRKLDMPLLEEDEKRLMDNVRQVMDYCMNISQCRRIQILRHFDEVFDQKDCSKRCDVCKNDAQVTTQDITSEAIDVVHLVRLMLGKATTHHCKAVFLGSKKHRVKEKGHDELPGHGKGRGMGQVVVDQLFGKLVVMEVLHEKEILNGTGFFNYYLQVTRHSVESIEFTDNYCLSFPARTPSQRIADAENERIHLCGSCCSVHDTRA</sequence>
<dbReference type="InterPro" id="IPR036390">
    <property type="entry name" value="WH_DNA-bd_sf"/>
</dbReference>
<evidence type="ECO:0000256" key="9">
    <source>
        <dbReference type="ARBA" id="ARBA00023242"/>
    </source>
</evidence>
<dbReference type="PANTHER" id="PTHR13710">
    <property type="entry name" value="DNA HELICASE RECQ FAMILY MEMBER"/>
    <property type="match status" value="1"/>
</dbReference>
<reference evidence="15" key="2">
    <citation type="submission" date="2015-01" db="EMBL/GenBank/DDBJ databases">
        <title>Evolutionary Origins and Diversification of the Mycorrhizal Mutualists.</title>
        <authorList>
            <consortium name="DOE Joint Genome Institute"/>
            <consortium name="Mycorrhizal Genomics Consortium"/>
            <person name="Kohler A."/>
            <person name="Kuo A."/>
            <person name="Nagy L.G."/>
            <person name="Floudas D."/>
            <person name="Copeland A."/>
            <person name="Barry K.W."/>
            <person name="Cichocki N."/>
            <person name="Veneault-Fourrey C."/>
            <person name="LaButti K."/>
            <person name="Lindquist E.A."/>
            <person name="Lipzen A."/>
            <person name="Lundell T."/>
            <person name="Morin E."/>
            <person name="Murat C."/>
            <person name="Riley R."/>
            <person name="Ohm R."/>
            <person name="Sun H."/>
            <person name="Tunlid A."/>
            <person name="Henrissat B."/>
            <person name="Grigoriev I.V."/>
            <person name="Hibbett D.S."/>
            <person name="Martin F."/>
        </authorList>
    </citation>
    <scope>NUCLEOTIDE SEQUENCE [LARGE SCALE GENOMIC DNA]</scope>
    <source>
        <strain evidence="15">F 1598</strain>
    </source>
</reference>
<evidence type="ECO:0000256" key="5">
    <source>
        <dbReference type="ARBA" id="ARBA00022806"/>
    </source>
</evidence>
<evidence type="ECO:0000259" key="12">
    <source>
        <dbReference type="PROSITE" id="PS51192"/>
    </source>
</evidence>
<dbReference type="GO" id="GO:0016887">
    <property type="term" value="F:ATP hydrolysis activity"/>
    <property type="evidence" value="ECO:0007669"/>
    <property type="project" value="RHEA"/>
</dbReference>
<dbReference type="InterPro" id="IPR014001">
    <property type="entry name" value="Helicase_ATP-bd"/>
</dbReference>
<dbReference type="EC" id="5.6.2.4" evidence="11"/>
<dbReference type="GO" id="GO:0000724">
    <property type="term" value="P:double-strand break repair via homologous recombination"/>
    <property type="evidence" value="ECO:0007669"/>
    <property type="project" value="TreeGrafter"/>
</dbReference>
<dbReference type="SUPFAM" id="SSF46785">
    <property type="entry name" value="Winged helix' DNA-binding domain"/>
    <property type="match status" value="1"/>
</dbReference>
<dbReference type="Pfam" id="PF00270">
    <property type="entry name" value="DEAD"/>
    <property type="match status" value="1"/>
</dbReference>
<dbReference type="InterPro" id="IPR001650">
    <property type="entry name" value="Helicase_C-like"/>
</dbReference>
<dbReference type="Pfam" id="PF16124">
    <property type="entry name" value="RecQ_Zn_bind"/>
    <property type="match status" value="1"/>
</dbReference>
<dbReference type="Pfam" id="PF09382">
    <property type="entry name" value="RQC"/>
    <property type="match status" value="1"/>
</dbReference>
<accession>A0A0C3FTN2</accession>
<dbReference type="FunCoup" id="A0A0C3FTN2">
    <property type="interactions" value="212"/>
</dbReference>
<evidence type="ECO:0000313" key="15">
    <source>
        <dbReference type="Proteomes" id="UP000054166"/>
    </source>
</evidence>
<dbReference type="EMBL" id="KN832979">
    <property type="protein sequence ID" value="KIM87675.1"/>
    <property type="molecule type" value="Genomic_DNA"/>
</dbReference>
<dbReference type="GO" id="GO:0005524">
    <property type="term" value="F:ATP binding"/>
    <property type="evidence" value="ECO:0007669"/>
    <property type="project" value="UniProtKB-KW"/>
</dbReference>
<feature type="domain" description="Helicase ATP-binding" evidence="12">
    <location>
        <begin position="71"/>
        <end position="250"/>
    </location>
</feature>
<dbReference type="NCBIfam" id="TIGR00614">
    <property type="entry name" value="recQ_fam"/>
    <property type="match status" value="1"/>
</dbReference>
<dbReference type="GO" id="GO:0005694">
    <property type="term" value="C:chromosome"/>
    <property type="evidence" value="ECO:0007669"/>
    <property type="project" value="TreeGrafter"/>
</dbReference>
<keyword evidence="4 11" id="KW-0378">Hydrolase</keyword>
<evidence type="ECO:0000256" key="7">
    <source>
        <dbReference type="ARBA" id="ARBA00023125"/>
    </source>
</evidence>
<reference evidence="14 15" key="1">
    <citation type="submission" date="2014-04" db="EMBL/GenBank/DDBJ databases">
        <authorList>
            <consortium name="DOE Joint Genome Institute"/>
            <person name="Kuo A."/>
            <person name="Tarkka M."/>
            <person name="Buscot F."/>
            <person name="Kohler A."/>
            <person name="Nagy L.G."/>
            <person name="Floudas D."/>
            <person name="Copeland A."/>
            <person name="Barry K.W."/>
            <person name="Cichocki N."/>
            <person name="Veneault-Fourrey C."/>
            <person name="LaButti K."/>
            <person name="Lindquist E.A."/>
            <person name="Lipzen A."/>
            <person name="Lundell T."/>
            <person name="Morin E."/>
            <person name="Murat C."/>
            <person name="Sun H."/>
            <person name="Tunlid A."/>
            <person name="Henrissat B."/>
            <person name="Grigoriev I.V."/>
            <person name="Hibbett D.S."/>
            <person name="Martin F."/>
            <person name="Nordberg H.P."/>
            <person name="Cantor M.N."/>
            <person name="Hua S.X."/>
        </authorList>
    </citation>
    <scope>NUCLEOTIDE SEQUENCE [LARGE SCALE GENOMIC DNA]</scope>
    <source>
        <strain evidence="14 15">F 1598</strain>
    </source>
</reference>
<dbReference type="GO" id="GO:0043138">
    <property type="term" value="F:3'-5' DNA helicase activity"/>
    <property type="evidence" value="ECO:0007669"/>
    <property type="project" value="UniProtKB-EC"/>
</dbReference>
<comment type="catalytic activity">
    <reaction evidence="10 11">
        <text>Couples ATP hydrolysis with the unwinding of duplex DNA by translocating in the 3'-5' direction.</text>
        <dbReference type="EC" id="5.6.2.4"/>
    </reaction>
</comment>
<gene>
    <name evidence="14" type="ORF">PILCRDRAFT_63334</name>
</gene>
<keyword evidence="6 11" id="KW-0067">ATP-binding</keyword>
<evidence type="ECO:0000256" key="8">
    <source>
        <dbReference type="ARBA" id="ARBA00023235"/>
    </source>
</evidence>
<dbReference type="OrthoDB" id="10261556at2759"/>
<evidence type="ECO:0000256" key="6">
    <source>
        <dbReference type="ARBA" id="ARBA00022840"/>
    </source>
</evidence>
<dbReference type="InterPro" id="IPR011545">
    <property type="entry name" value="DEAD/DEAH_box_helicase_dom"/>
</dbReference>
<comment type="subcellular location">
    <subcellularLocation>
        <location evidence="1 11">Nucleus</location>
    </subcellularLocation>
</comment>
<dbReference type="InterPro" id="IPR032284">
    <property type="entry name" value="RecQ_Zn-bd"/>
</dbReference>
<evidence type="ECO:0000256" key="4">
    <source>
        <dbReference type="ARBA" id="ARBA00022801"/>
    </source>
</evidence>
<dbReference type="PANTHER" id="PTHR13710:SF153">
    <property type="entry name" value="RECQ-LIKE DNA HELICASE BLM"/>
    <property type="match status" value="1"/>
</dbReference>
<dbReference type="GO" id="GO:0006260">
    <property type="term" value="P:DNA replication"/>
    <property type="evidence" value="ECO:0007669"/>
    <property type="project" value="InterPro"/>
</dbReference>
<dbReference type="Gene3D" id="3.40.50.300">
    <property type="entry name" value="P-loop containing nucleotide triphosphate hydrolases"/>
    <property type="match status" value="2"/>
</dbReference>
<keyword evidence="8" id="KW-0413">Isomerase</keyword>
<protein>
    <recommendedName>
        <fullName evidence="11">ATP-dependent DNA helicase</fullName>
        <ecNumber evidence="11">5.6.2.4</ecNumber>
    </recommendedName>
</protein>
<dbReference type="SMART" id="SM00490">
    <property type="entry name" value="HELICc"/>
    <property type="match status" value="1"/>
</dbReference>
<comment type="similarity">
    <text evidence="2 11">Belongs to the helicase family. RecQ subfamily.</text>
</comment>
<dbReference type="InterPro" id="IPR036388">
    <property type="entry name" value="WH-like_DNA-bd_sf"/>
</dbReference>
<dbReference type="PROSITE" id="PS51194">
    <property type="entry name" value="HELICASE_CTER"/>
    <property type="match status" value="1"/>
</dbReference>